<reference evidence="5 6" key="1">
    <citation type="submission" date="2019-02" db="EMBL/GenBank/DDBJ databases">
        <title>Sequencing the genomes of 1000 actinobacteria strains.</title>
        <authorList>
            <person name="Klenk H.-P."/>
        </authorList>
    </citation>
    <scope>NUCLEOTIDE SEQUENCE [LARGE SCALE GENOMIC DNA]</scope>
    <source>
        <strain evidence="5 6">DSM 45779</strain>
    </source>
</reference>
<dbReference type="EMBL" id="SHKL01000001">
    <property type="protein sequence ID" value="RZT86916.1"/>
    <property type="molecule type" value="Genomic_DNA"/>
</dbReference>
<evidence type="ECO:0000256" key="3">
    <source>
        <dbReference type="SAM" id="MobiDB-lite"/>
    </source>
</evidence>
<dbReference type="Pfam" id="PF01740">
    <property type="entry name" value="STAS"/>
    <property type="match status" value="1"/>
</dbReference>
<dbReference type="Proteomes" id="UP000291591">
    <property type="component" value="Unassembled WGS sequence"/>
</dbReference>
<dbReference type="InterPro" id="IPR036513">
    <property type="entry name" value="STAS_dom_sf"/>
</dbReference>
<dbReference type="PROSITE" id="PS50801">
    <property type="entry name" value="STAS"/>
    <property type="match status" value="1"/>
</dbReference>
<evidence type="ECO:0000313" key="5">
    <source>
        <dbReference type="EMBL" id="RZT86916.1"/>
    </source>
</evidence>
<feature type="domain" description="STAS" evidence="4">
    <location>
        <begin position="38"/>
        <end position="120"/>
    </location>
</feature>
<dbReference type="PANTHER" id="PTHR33495">
    <property type="entry name" value="ANTI-SIGMA FACTOR ANTAGONIST TM_1081-RELATED-RELATED"/>
    <property type="match status" value="1"/>
</dbReference>
<dbReference type="RefSeq" id="WP_130291134.1">
    <property type="nucleotide sequence ID" value="NZ_SHKL01000001.1"/>
</dbReference>
<dbReference type="InterPro" id="IPR002645">
    <property type="entry name" value="STAS_dom"/>
</dbReference>
<proteinExistence type="inferred from homology"/>
<dbReference type="OrthoDB" id="3577449at2"/>
<evidence type="ECO:0000256" key="2">
    <source>
        <dbReference type="RuleBase" id="RU003749"/>
    </source>
</evidence>
<gene>
    <name evidence="5" type="ORF">EV383_3815</name>
</gene>
<keyword evidence="6" id="KW-1185">Reference proteome</keyword>
<dbReference type="InterPro" id="IPR003658">
    <property type="entry name" value="Anti-sigma_ant"/>
</dbReference>
<dbReference type="NCBIfam" id="TIGR00377">
    <property type="entry name" value="ant_ant_sig"/>
    <property type="match status" value="1"/>
</dbReference>
<evidence type="ECO:0000259" key="4">
    <source>
        <dbReference type="PROSITE" id="PS50801"/>
    </source>
</evidence>
<dbReference type="SUPFAM" id="SSF52091">
    <property type="entry name" value="SpoIIaa-like"/>
    <property type="match status" value="1"/>
</dbReference>
<protein>
    <recommendedName>
        <fullName evidence="2">Anti-sigma factor antagonist</fullName>
    </recommendedName>
</protein>
<dbReference type="PANTHER" id="PTHR33495:SF2">
    <property type="entry name" value="ANTI-SIGMA FACTOR ANTAGONIST TM_1081-RELATED"/>
    <property type="match status" value="1"/>
</dbReference>
<sequence>MSGSEDRTTDDDRAVGVTAGVPMTFGALSVTARPHPAGTVVLHARGEIDTATAPFLAEQIASTLAGASGLLLDLGGVSFLASAGLAALISARDEAAAAGVGFQLACGDSRSARRALQVTGTLELFDVVDPTPGETTSSSTPIFSVPDLRD</sequence>
<comment type="caution">
    <text evidence="5">The sequence shown here is derived from an EMBL/GenBank/DDBJ whole genome shotgun (WGS) entry which is preliminary data.</text>
</comment>
<evidence type="ECO:0000313" key="6">
    <source>
        <dbReference type="Proteomes" id="UP000291591"/>
    </source>
</evidence>
<dbReference type="Gene3D" id="3.30.750.24">
    <property type="entry name" value="STAS domain"/>
    <property type="match status" value="1"/>
</dbReference>
<feature type="region of interest" description="Disordered" evidence="3">
    <location>
        <begin position="131"/>
        <end position="150"/>
    </location>
</feature>
<accession>A0A4Q7UYA4</accession>
<dbReference type="GO" id="GO:0043856">
    <property type="term" value="F:anti-sigma factor antagonist activity"/>
    <property type="evidence" value="ECO:0007669"/>
    <property type="project" value="InterPro"/>
</dbReference>
<comment type="similarity">
    <text evidence="1 2">Belongs to the anti-sigma-factor antagonist family.</text>
</comment>
<organism evidence="5 6">
    <name type="scientific">Pseudonocardia sediminis</name>
    <dbReference type="NCBI Taxonomy" id="1397368"/>
    <lineage>
        <taxon>Bacteria</taxon>
        <taxon>Bacillati</taxon>
        <taxon>Actinomycetota</taxon>
        <taxon>Actinomycetes</taxon>
        <taxon>Pseudonocardiales</taxon>
        <taxon>Pseudonocardiaceae</taxon>
        <taxon>Pseudonocardia</taxon>
    </lineage>
</organism>
<evidence type="ECO:0000256" key="1">
    <source>
        <dbReference type="ARBA" id="ARBA00009013"/>
    </source>
</evidence>
<name>A0A4Q7UYA4_PSEST</name>
<dbReference type="CDD" id="cd07043">
    <property type="entry name" value="STAS_anti-anti-sigma_factors"/>
    <property type="match status" value="1"/>
</dbReference>
<dbReference type="AlphaFoldDB" id="A0A4Q7UYA4"/>